<gene>
    <name evidence="6" type="primary">gcvA</name>
    <name evidence="6" type="ORF">HBA54_28385</name>
</gene>
<keyword evidence="3" id="KW-0238">DNA-binding</keyword>
<dbReference type="InterPro" id="IPR036388">
    <property type="entry name" value="WH-like_DNA-bd_sf"/>
</dbReference>
<dbReference type="InterPro" id="IPR000847">
    <property type="entry name" value="LysR_HTH_N"/>
</dbReference>
<dbReference type="GO" id="GO:0003700">
    <property type="term" value="F:DNA-binding transcription factor activity"/>
    <property type="evidence" value="ECO:0007669"/>
    <property type="project" value="InterPro"/>
</dbReference>
<sequence length="315" mass="34536">MSNRLPPLNPLRAFEAAARHGSVSSAAKELNVTHGAISHQIRTLEAALDVALLERGARRVRLTPHGAALLPTLSTAFEDIASATARMTRPSTGGDLVISCVPALLSLWLIPRLNRFTEQYPGVRLRMIGSNDPDQVFDPDIDVCIRYGQGSWSDCWVRQWSELELFPVASPTLLNTRPLRSIKDLAHHVMLHADDGREWQTWLTAAKALELSRGPHHFMSDARLAVEAALHGNGVVLGDSLTASNLMARGSLVAPFDLSVPAIDSFYVVCRNEAKAAPIVSVFIDWLFAARDEEDARTEVQAAARRSLRRGRKSG</sequence>
<protein>
    <submittedName>
        <fullName evidence="6">Transcriptional regulator GcvA</fullName>
    </submittedName>
</protein>
<dbReference type="RefSeq" id="WP_167232048.1">
    <property type="nucleotide sequence ID" value="NZ_JAAQPH010000051.1"/>
</dbReference>
<reference evidence="6" key="1">
    <citation type="submission" date="2020-03" db="EMBL/GenBank/DDBJ databases">
        <title>Genome of Pelagibius litoralis DSM 21314T.</title>
        <authorList>
            <person name="Wang G."/>
        </authorList>
    </citation>
    <scope>NUCLEOTIDE SEQUENCE</scope>
    <source>
        <strain evidence="6">DSM 21314</strain>
    </source>
</reference>
<evidence type="ECO:0000256" key="4">
    <source>
        <dbReference type="ARBA" id="ARBA00023163"/>
    </source>
</evidence>
<dbReference type="Pfam" id="PF03466">
    <property type="entry name" value="LysR_substrate"/>
    <property type="match status" value="1"/>
</dbReference>
<evidence type="ECO:0000313" key="6">
    <source>
        <dbReference type="EMBL" id="NIA72512.1"/>
    </source>
</evidence>
<keyword evidence="7" id="KW-1185">Reference proteome</keyword>
<dbReference type="PANTHER" id="PTHR30537:SF74">
    <property type="entry name" value="HTH-TYPE TRANSCRIPTIONAL REGULATOR TRPI"/>
    <property type="match status" value="1"/>
</dbReference>
<dbReference type="Gene3D" id="3.40.190.10">
    <property type="entry name" value="Periplasmic binding protein-like II"/>
    <property type="match status" value="2"/>
</dbReference>
<dbReference type="SUPFAM" id="SSF46785">
    <property type="entry name" value="Winged helix' DNA-binding domain"/>
    <property type="match status" value="1"/>
</dbReference>
<keyword evidence="4" id="KW-0804">Transcription</keyword>
<dbReference type="Gene3D" id="1.10.10.10">
    <property type="entry name" value="Winged helix-like DNA-binding domain superfamily/Winged helix DNA-binding domain"/>
    <property type="match status" value="1"/>
</dbReference>
<dbReference type="InterPro" id="IPR058163">
    <property type="entry name" value="LysR-type_TF_proteobact-type"/>
</dbReference>
<feature type="domain" description="HTH lysR-type" evidence="5">
    <location>
        <begin position="6"/>
        <end position="63"/>
    </location>
</feature>
<dbReference type="Pfam" id="PF00126">
    <property type="entry name" value="HTH_1"/>
    <property type="match status" value="1"/>
</dbReference>
<dbReference type="NCBIfam" id="NF008352">
    <property type="entry name" value="PRK11139.1"/>
    <property type="match status" value="1"/>
</dbReference>
<dbReference type="InterPro" id="IPR005119">
    <property type="entry name" value="LysR_subst-bd"/>
</dbReference>
<dbReference type="InterPro" id="IPR036390">
    <property type="entry name" value="WH_DNA-bd_sf"/>
</dbReference>
<comment type="caution">
    <text evidence="6">The sequence shown here is derived from an EMBL/GenBank/DDBJ whole genome shotgun (WGS) entry which is preliminary data.</text>
</comment>
<name>A0A967F3T3_9PROT</name>
<dbReference type="SUPFAM" id="SSF53850">
    <property type="entry name" value="Periplasmic binding protein-like II"/>
    <property type="match status" value="1"/>
</dbReference>
<proteinExistence type="inferred from homology"/>
<dbReference type="FunFam" id="1.10.10.10:FF:000038">
    <property type="entry name" value="Glycine cleavage system transcriptional activator"/>
    <property type="match status" value="1"/>
</dbReference>
<evidence type="ECO:0000256" key="1">
    <source>
        <dbReference type="ARBA" id="ARBA00009437"/>
    </source>
</evidence>
<dbReference type="GO" id="GO:0043565">
    <property type="term" value="F:sequence-specific DNA binding"/>
    <property type="evidence" value="ECO:0007669"/>
    <property type="project" value="TreeGrafter"/>
</dbReference>
<dbReference type="AlphaFoldDB" id="A0A967F3T3"/>
<dbReference type="PANTHER" id="PTHR30537">
    <property type="entry name" value="HTH-TYPE TRANSCRIPTIONAL REGULATOR"/>
    <property type="match status" value="1"/>
</dbReference>
<dbReference type="CDD" id="cd08432">
    <property type="entry name" value="PBP2_GcdR_TrpI_HvrB_AmpR_like"/>
    <property type="match status" value="1"/>
</dbReference>
<organism evidence="6 7">
    <name type="scientific">Pelagibius litoralis</name>
    <dbReference type="NCBI Taxonomy" id="374515"/>
    <lineage>
        <taxon>Bacteria</taxon>
        <taxon>Pseudomonadati</taxon>
        <taxon>Pseudomonadota</taxon>
        <taxon>Alphaproteobacteria</taxon>
        <taxon>Rhodospirillales</taxon>
        <taxon>Rhodovibrionaceae</taxon>
        <taxon>Pelagibius</taxon>
    </lineage>
</organism>
<dbReference type="Proteomes" id="UP000761264">
    <property type="component" value="Unassembled WGS sequence"/>
</dbReference>
<accession>A0A967F3T3</accession>
<keyword evidence="2" id="KW-0805">Transcription regulation</keyword>
<dbReference type="EMBL" id="JAAQPH010000051">
    <property type="protein sequence ID" value="NIA72512.1"/>
    <property type="molecule type" value="Genomic_DNA"/>
</dbReference>
<evidence type="ECO:0000256" key="2">
    <source>
        <dbReference type="ARBA" id="ARBA00023015"/>
    </source>
</evidence>
<dbReference type="PROSITE" id="PS50931">
    <property type="entry name" value="HTH_LYSR"/>
    <property type="match status" value="1"/>
</dbReference>
<evidence type="ECO:0000313" key="7">
    <source>
        <dbReference type="Proteomes" id="UP000761264"/>
    </source>
</evidence>
<evidence type="ECO:0000256" key="3">
    <source>
        <dbReference type="ARBA" id="ARBA00023125"/>
    </source>
</evidence>
<evidence type="ECO:0000259" key="5">
    <source>
        <dbReference type="PROSITE" id="PS50931"/>
    </source>
</evidence>
<comment type="similarity">
    <text evidence="1">Belongs to the LysR transcriptional regulatory family.</text>
</comment>
<dbReference type="GO" id="GO:0006351">
    <property type="term" value="P:DNA-templated transcription"/>
    <property type="evidence" value="ECO:0007669"/>
    <property type="project" value="TreeGrafter"/>
</dbReference>